<evidence type="ECO:0000256" key="1">
    <source>
        <dbReference type="ARBA" id="ARBA00008710"/>
    </source>
</evidence>
<evidence type="ECO:0000313" key="4">
    <source>
        <dbReference type="EMBL" id="RJO70632.1"/>
    </source>
</evidence>
<dbReference type="EMBL" id="QZFU01000036">
    <property type="protein sequence ID" value="RJO70632.1"/>
    <property type="molecule type" value="Genomic_DNA"/>
</dbReference>
<name>A0A3A4JVP6_9NOCA</name>
<feature type="compositionally biased region" description="Basic residues" evidence="3">
    <location>
        <begin position="1"/>
        <end position="11"/>
    </location>
</feature>
<feature type="region of interest" description="Disordered" evidence="3">
    <location>
        <begin position="1"/>
        <end position="81"/>
    </location>
</feature>
<keyword evidence="5" id="KW-1185">Reference proteome</keyword>
<organism evidence="4 5">
    <name type="scientific">Nocardia panacis</name>
    <dbReference type="NCBI Taxonomy" id="2340916"/>
    <lineage>
        <taxon>Bacteria</taxon>
        <taxon>Bacillati</taxon>
        <taxon>Actinomycetota</taxon>
        <taxon>Actinomycetes</taxon>
        <taxon>Mycobacteriales</taxon>
        <taxon>Nocardiaceae</taxon>
        <taxon>Nocardia</taxon>
    </lineage>
</organism>
<dbReference type="InterPro" id="IPR012349">
    <property type="entry name" value="Split_barrel_FMN-bd"/>
</dbReference>
<dbReference type="Pfam" id="PF04075">
    <property type="entry name" value="F420H2_quin_red"/>
    <property type="match status" value="1"/>
</dbReference>
<dbReference type="GO" id="GO:0070967">
    <property type="term" value="F:coenzyme F420 binding"/>
    <property type="evidence" value="ECO:0007669"/>
    <property type="project" value="TreeGrafter"/>
</dbReference>
<dbReference type="InterPro" id="IPR004378">
    <property type="entry name" value="F420H2_quin_Rdtase"/>
</dbReference>
<evidence type="ECO:0000313" key="5">
    <source>
        <dbReference type="Proteomes" id="UP000266677"/>
    </source>
</evidence>
<dbReference type="Proteomes" id="UP000266677">
    <property type="component" value="Unassembled WGS sequence"/>
</dbReference>
<dbReference type="PANTHER" id="PTHR39428:SF1">
    <property type="entry name" value="F420H(2)-DEPENDENT QUINONE REDUCTASE RV1261C"/>
    <property type="match status" value="1"/>
</dbReference>
<evidence type="ECO:0000256" key="2">
    <source>
        <dbReference type="ARBA" id="ARBA00049106"/>
    </source>
</evidence>
<comment type="similarity">
    <text evidence="1">Belongs to the F420H(2)-dependent quinone reductase family.</text>
</comment>
<gene>
    <name evidence="4" type="ORF">D5S18_25780</name>
</gene>
<evidence type="ECO:0000256" key="3">
    <source>
        <dbReference type="SAM" id="MobiDB-lite"/>
    </source>
</evidence>
<dbReference type="NCBIfam" id="TIGR00026">
    <property type="entry name" value="hi_GC_TIGR00026"/>
    <property type="match status" value="1"/>
</dbReference>
<dbReference type="PANTHER" id="PTHR39428">
    <property type="entry name" value="F420H(2)-DEPENDENT QUINONE REDUCTASE RV1261C"/>
    <property type="match status" value="1"/>
</dbReference>
<protein>
    <submittedName>
        <fullName evidence="4">Nitroreductase family deazaflavin-dependent oxidoreductase</fullName>
    </submittedName>
</protein>
<dbReference type="GO" id="GO:0016491">
    <property type="term" value="F:oxidoreductase activity"/>
    <property type="evidence" value="ECO:0007669"/>
    <property type="project" value="InterPro"/>
</dbReference>
<comment type="catalytic activity">
    <reaction evidence="2">
        <text>oxidized coenzyme F420-(gamma-L-Glu)(n) + a quinol + H(+) = reduced coenzyme F420-(gamma-L-Glu)(n) + a quinone</text>
        <dbReference type="Rhea" id="RHEA:39663"/>
        <dbReference type="Rhea" id="RHEA-COMP:12939"/>
        <dbReference type="Rhea" id="RHEA-COMP:14378"/>
        <dbReference type="ChEBI" id="CHEBI:15378"/>
        <dbReference type="ChEBI" id="CHEBI:24646"/>
        <dbReference type="ChEBI" id="CHEBI:132124"/>
        <dbReference type="ChEBI" id="CHEBI:133980"/>
        <dbReference type="ChEBI" id="CHEBI:139511"/>
    </reaction>
</comment>
<comment type="caution">
    <text evidence="4">The sequence shown here is derived from an EMBL/GenBank/DDBJ whole genome shotgun (WGS) entry which is preliminary data.</text>
</comment>
<dbReference type="AlphaFoldDB" id="A0A3A4JVP6"/>
<proteinExistence type="inferred from homology"/>
<dbReference type="GO" id="GO:0005886">
    <property type="term" value="C:plasma membrane"/>
    <property type="evidence" value="ECO:0007669"/>
    <property type="project" value="TreeGrafter"/>
</dbReference>
<feature type="compositionally biased region" description="Basic residues" evidence="3">
    <location>
        <begin position="45"/>
        <end position="55"/>
    </location>
</feature>
<reference evidence="4 5" key="1">
    <citation type="submission" date="2018-09" db="EMBL/GenBank/DDBJ databases">
        <title>YIM PH21274 draft genome.</title>
        <authorList>
            <person name="Miao C."/>
        </authorList>
    </citation>
    <scope>NUCLEOTIDE SEQUENCE [LARGE SCALE GENOMIC DNA]</scope>
    <source>
        <strain evidence="4 5">YIM PH 21724</strain>
    </source>
</reference>
<accession>A0A3A4JVP6</accession>
<dbReference type="Gene3D" id="2.30.110.10">
    <property type="entry name" value="Electron Transport, Fmn-binding Protein, Chain A"/>
    <property type="match status" value="1"/>
</dbReference>
<feature type="compositionally biased region" description="Basic and acidic residues" evidence="3">
    <location>
        <begin position="65"/>
        <end position="81"/>
    </location>
</feature>
<sequence length="268" mass="30342">MPHGYRRRRGRRPDTAGPRGRWAARSRRLDHAAHHPRTHPGTGRHDRRAGRRSHYRQVDQLTSSPEDHSRSTQSTRDEGVTVVAHEEVPSRWPEVTWGRAGGPLAKLILGFAATPAGTWLSKNAAPLDCWLIRRSRGRFTLFGPIGATLLLLTHTGRKTGRRYTTPLLYLPDGKRLIIIGSNYGQDRQPNWAMNLRAHPDAQVTIAGHDIPVTATEILGTDRDTRYHELAEHLPIYRVFEKRAGHRVIPMFAITAREVPTHPNERGLR</sequence>